<evidence type="ECO:0000256" key="2">
    <source>
        <dbReference type="SAM" id="SignalP"/>
    </source>
</evidence>
<proteinExistence type="predicted"/>
<evidence type="ECO:0000313" key="4">
    <source>
        <dbReference type="Proteomes" id="UP000735302"/>
    </source>
</evidence>
<keyword evidence="2" id="KW-0732">Signal</keyword>
<keyword evidence="1" id="KW-0175">Coiled coil</keyword>
<dbReference type="Proteomes" id="UP000735302">
    <property type="component" value="Unassembled WGS sequence"/>
</dbReference>
<keyword evidence="4" id="KW-1185">Reference proteome</keyword>
<protein>
    <submittedName>
        <fullName evidence="3">Uncharacterized protein</fullName>
    </submittedName>
</protein>
<feature type="coiled-coil region" evidence="1">
    <location>
        <begin position="208"/>
        <end position="262"/>
    </location>
</feature>
<evidence type="ECO:0000256" key="1">
    <source>
        <dbReference type="SAM" id="Coils"/>
    </source>
</evidence>
<reference evidence="3 4" key="1">
    <citation type="journal article" date="2021" name="Elife">
        <title>Chloroplast acquisition without the gene transfer in kleptoplastic sea slugs, Plakobranchus ocellatus.</title>
        <authorList>
            <person name="Maeda T."/>
            <person name="Takahashi S."/>
            <person name="Yoshida T."/>
            <person name="Shimamura S."/>
            <person name="Takaki Y."/>
            <person name="Nagai Y."/>
            <person name="Toyoda A."/>
            <person name="Suzuki Y."/>
            <person name="Arimoto A."/>
            <person name="Ishii H."/>
            <person name="Satoh N."/>
            <person name="Nishiyama T."/>
            <person name="Hasebe M."/>
            <person name="Maruyama T."/>
            <person name="Minagawa J."/>
            <person name="Obokata J."/>
            <person name="Shigenobu S."/>
        </authorList>
    </citation>
    <scope>NUCLEOTIDE SEQUENCE [LARGE SCALE GENOMIC DNA]</scope>
</reference>
<comment type="caution">
    <text evidence="3">The sequence shown here is derived from an EMBL/GenBank/DDBJ whole genome shotgun (WGS) entry which is preliminary data.</text>
</comment>
<name>A0AAV4CZ81_9GAST</name>
<organism evidence="3 4">
    <name type="scientific">Plakobranchus ocellatus</name>
    <dbReference type="NCBI Taxonomy" id="259542"/>
    <lineage>
        <taxon>Eukaryota</taxon>
        <taxon>Metazoa</taxon>
        <taxon>Spiralia</taxon>
        <taxon>Lophotrochozoa</taxon>
        <taxon>Mollusca</taxon>
        <taxon>Gastropoda</taxon>
        <taxon>Heterobranchia</taxon>
        <taxon>Euthyneura</taxon>
        <taxon>Panpulmonata</taxon>
        <taxon>Sacoglossa</taxon>
        <taxon>Placobranchoidea</taxon>
        <taxon>Plakobranchidae</taxon>
        <taxon>Plakobranchus</taxon>
    </lineage>
</organism>
<sequence>MNLTPVWLVFGFLLVTAAAVKDTFKSVRLRAIKPTNVNSDSPSLKIVCDFDRNRAKLANVSELAIFRFDIGGGGKQEMVAEITTDNLTYGLSESEISASGIIRNEDKSRYILSVTYASNTDGYCHSYSCKATGLRENGEELSLTRPIKVKGVNGSLCKSKGPASVSVTELQEKIEECCVSSEAVQAHTKAIDSLEQGVSKCSAVIPNVENNEIEIEDLREQISNLSVELNSIQKNQAADGRSDLQEEKLGNLTGRVERLERSAV</sequence>
<feature type="chain" id="PRO_5043326991" evidence="2">
    <location>
        <begin position="20"/>
        <end position="264"/>
    </location>
</feature>
<dbReference type="AlphaFoldDB" id="A0AAV4CZ81"/>
<accession>A0AAV4CZ81</accession>
<evidence type="ECO:0000313" key="3">
    <source>
        <dbReference type="EMBL" id="GFO37214.1"/>
    </source>
</evidence>
<gene>
    <name evidence="3" type="ORF">PoB_006371900</name>
</gene>
<feature type="signal peptide" evidence="2">
    <location>
        <begin position="1"/>
        <end position="19"/>
    </location>
</feature>
<dbReference type="EMBL" id="BLXT01007182">
    <property type="protein sequence ID" value="GFO37214.1"/>
    <property type="molecule type" value="Genomic_DNA"/>
</dbReference>